<dbReference type="GO" id="GO:0007165">
    <property type="term" value="P:signal transduction"/>
    <property type="evidence" value="ECO:0007669"/>
    <property type="project" value="TreeGrafter"/>
</dbReference>
<protein>
    <submittedName>
        <fullName evidence="6">C-type lectin domain family 1 member B</fullName>
    </submittedName>
</protein>
<dbReference type="Gene3D" id="3.10.100.10">
    <property type="entry name" value="Mannose-Binding Protein A, subunit A"/>
    <property type="match status" value="1"/>
</dbReference>
<reference evidence="7" key="1">
    <citation type="journal article" date="2013" name="Nat. Genet.">
        <title>The draft genomes of soft-shell turtle and green sea turtle yield insights into the development and evolution of the turtle-specific body plan.</title>
        <authorList>
            <person name="Wang Z."/>
            <person name="Pascual-Anaya J."/>
            <person name="Zadissa A."/>
            <person name="Li W."/>
            <person name="Niimura Y."/>
            <person name="Huang Z."/>
            <person name="Li C."/>
            <person name="White S."/>
            <person name="Xiong Z."/>
            <person name="Fang D."/>
            <person name="Wang B."/>
            <person name="Ming Y."/>
            <person name="Chen Y."/>
            <person name="Zheng Y."/>
            <person name="Kuraku S."/>
            <person name="Pignatelli M."/>
            <person name="Herrero J."/>
            <person name="Beal K."/>
            <person name="Nozawa M."/>
            <person name="Li Q."/>
            <person name="Wang J."/>
            <person name="Zhang H."/>
            <person name="Yu L."/>
            <person name="Shigenobu S."/>
            <person name="Wang J."/>
            <person name="Liu J."/>
            <person name="Flicek P."/>
            <person name="Searle S."/>
            <person name="Wang J."/>
            <person name="Kuratani S."/>
            <person name="Yin Y."/>
            <person name="Aken B."/>
            <person name="Zhang G."/>
            <person name="Irie N."/>
        </authorList>
    </citation>
    <scope>NUCLEOTIDE SEQUENCE [LARGE SCALE GENOMIC DNA]</scope>
</reference>
<organism evidence="6 7">
    <name type="scientific">Chelonia mydas</name>
    <name type="common">Green sea-turtle</name>
    <name type="synonym">Chelonia agassizi</name>
    <dbReference type="NCBI Taxonomy" id="8469"/>
    <lineage>
        <taxon>Eukaryota</taxon>
        <taxon>Metazoa</taxon>
        <taxon>Chordata</taxon>
        <taxon>Craniata</taxon>
        <taxon>Vertebrata</taxon>
        <taxon>Euteleostomi</taxon>
        <taxon>Archelosauria</taxon>
        <taxon>Testudinata</taxon>
        <taxon>Testudines</taxon>
        <taxon>Cryptodira</taxon>
        <taxon>Durocryptodira</taxon>
        <taxon>Americhelydia</taxon>
        <taxon>Chelonioidea</taxon>
        <taxon>Cheloniidae</taxon>
        <taxon>Chelonia</taxon>
    </lineage>
</organism>
<sequence>QISDEAMNVFSFQGSKFSPCPGNWRQHGDYCYHFPTTWKTWQESKDYCLSLGSNLLKIENKEELDFIKSVTFTYHWIGLSRKTDNESWVWGDDTAFTSDL</sequence>
<feature type="domain" description="C-type lectin" evidence="5">
    <location>
        <begin position="27"/>
        <end position="100"/>
    </location>
</feature>
<evidence type="ECO:0000313" key="7">
    <source>
        <dbReference type="Proteomes" id="UP000031443"/>
    </source>
</evidence>
<keyword evidence="3" id="KW-1015">Disulfide bond</keyword>
<dbReference type="GO" id="GO:0030246">
    <property type="term" value="F:carbohydrate binding"/>
    <property type="evidence" value="ECO:0007669"/>
    <property type="project" value="UniProtKB-KW"/>
</dbReference>
<dbReference type="PANTHER" id="PTHR46490">
    <property type="entry name" value="C-TYPE LECTIN DOMAIN FAMILY 12 MEMBER A-RELATED"/>
    <property type="match status" value="1"/>
</dbReference>
<name>M7BU05_CHEMY</name>
<evidence type="ECO:0000256" key="4">
    <source>
        <dbReference type="ARBA" id="ARBA00023180"/>
    </source>
</evidence>
<dbReference type="PANTHER" id="PTHR46490:SF6">
    <property type="entry name" value="ASIALOGLYCOPROTEIN RECEPTOR 1-LIKE-RELATED"/>
    <property type="match status" value="1"/>
</dbReference>
<dbReference type="InterPro" id="IPR016186">
    <property type="entry name" value="C-type_lectin-like/link_sf"/>
</dbReference>
<feature type="non-terminal residue" evidence="6">
    <location>
        <position position="1"/>
    </location>
</feature>
<dbReference type="GO" id="GO:0005886">
    <property type="term" value="C:plasma membrane"/>
    <property type="evidence" value="ECO:0007669"/>
    <property type="project" value="TreeGrafter"/>
</dbReference>
<dbReference type="Pfam" id="PF00059">
    <property type="entry name" value="Lectin_C"/>
    <property type="match status" value="1"/>
</dbReference>
<dbReference type="InterPro" id="IPR052309">
    <property type="entry name" value="C-type_Lectin_Domain_Fam1"/>
</dbReference>
<evidence type="ECO:0000259" key="5">
    <source>
        <dbReference type="PROSITE" id="PS50041"/>
    </source>
</evidence>
<dbReference type="InterPro" id="IPR016187">
    <property type="entry name" value="CTDL_fold"/>
</dbReference>
<keyword evidence="4" id="KW-0325">Glycoprotein</keyword>
<comment type="subcellular location">
    <subcellularLocation>
        <location evidence="1">Membrane</location>
        <topology evidence="1">Single-pass membrane protein</topology>
    </subcellularLocation>
</comment>
<dbReference type="Proteomes" id="UP000031443">
    <property type="component" value="Unassembled WGS sequence"/>
</dbReference>
<keyword evidence="2 6" id="KW-0430">Lectin</keyword>
<dbReference type="PROSITE" id="PS50041">
    <property type="entry name" value="C_TYPE_LECTIN_2"/>
    <property type="match status" value="1"/>
</dbReference>
<gene>
    <name evidence="6" type="ORF">UY3_02079</name>
</gene>
<dbReference type="InterPro" id="IPR001304">
    <property type="entry name" value="C-type_lectin-like"/>
</dbReference>
<evidence type="ECO:0000313" key="6">
    <source>
        <dbReference type="EMBL" id="EMP40684.1"/>
    </source>
</evidence>
<keyword evidence="7" id="KW-1185">Reference proteome</keyword>
<dbReference type="GO" id="GO:0004888">
    <property type="term" value="F:transmembrane signaling receptor activity"/>
    <property type="evidence" value="ECO:0007669"/>
    <property type="project" value="TreeGrafter"/>
</dbReference>
<dbReference type="EMBL" id="KB504847">
    <property type="protein sequence ID" value="EMP40684.1"/>
    <property type="molecule type" value="Genomic_DNA"/>
</dbReference>
<evidence type="ECO:0000256" key="3">
    <source>
        <dbReference type="ARBA" id="ARBA00023157"/>
    </source>
</evidence>
<evidence type="ECO:0000256" key="1">
    <source>
        <dbReference type="ARBA" id="ARBA00004167"/>
    </source>
</evidence>
<dbReference type="SUPFAM" id="SSF56436">
    <property type="entry name" value="C-type lectin-like"/>
    <property type="match status" value="1"/>
</dbReference>
<evidence type="ECO:0000256" key="2">
    <source>
        <dbReference type="ARBA" id="ARBA00022734"/>
    </source>
</evidence>
<dbReference type="SMART" id="SM00034">
    <property type="entry name" value="CLECT"/>
    <property type="match status" value="1"/>
</dbReference>
<dbReference type="InterPro" id="IPR033992">
    <property type="entry name" value="NKR-like_CTLD"/>
</dbReference>
<accession>M7BU05</accession>
<dbReference type="CDD" id="cd03593">
    <property type="entry name" value="CLECT_NK_receptors_like"/>
    <property type="match status" value="1"/>
</dbReference>
<proteinExistence type="predicted"/>
<dbReference type="AlphaFoldDB" id="M7BU05"/>